<keyword evidence="2" id="KW-1185">Reference proteome</keyword>
<sequence>MTEASGWRHQPVTAHPVSRLRCPECNWLQLVATAGGPPVTECPWCWWSGVEAEPGGAFAALTCPAHGPVLVVIPEAGNEGGGISPDDFADLCCPHCRQPAG</sequence>
<evidence type="ECO:0000313" key="1">
    <source>
        <dbReference type="EMBL" id="MDY3560627.1"/>
    </source>
</evidence>
<comment type="caution">
    <text evidence="1">The sequence shown here is derived from an EMBL/GenBank/DDBJ whole genome shotgun (WGS) entry which is preliminary data.</text>
</comment>
<gene>
    <name evidence="1" type="ORF">R5W23_001872</name>
</gene>
<protein>
    <submittedName>
        <fullName evidence="1">Uncharacterized protein</fullName>
    </submittedName>
</protein>
<evidence type="ECO:0000313" key="2">
    <source>
        <dbReference type="Proteomes" id="UP001272242"/>
    </source>
</evidence>
<dbReference type="Proteomes" id="UP001272242">
    <property type="component" value="Unassembled WGS sequence"/>
</dbReference>
<reference evidence="2" key="1">
    <citation type="journal article" date="2023" name="Mar. Drugs">
        <title>Gemmata algarum, a Novel Planctomycete Isolated from an Algal Mat, Displays Antimicrobial Activity.</title>
        <authorList>
            <person name="Kumar G."/>
            <person name="Kallscheuer N."/>
            <person name="Kashif M."/>
            <person name="Ahamad S."/>
            <person name="Jagadeeshwari U."/>
            <person name="Pannikurungottu S."/>
            <person name="Haufschild T."/>
            <person name="Kabuu M."/>
            <person name="Sasikala C."/>
            <person name="Jogler C."/>
            <person name="Ramana C."/>
        </authorList>
    </citation>
    <scope>NUCLEOTIDE SEQUENCE [LARGE SCALE GENOMIC DNA]</scope>
    <source>
        <strain evidence="2">JC673</strain>
    </source>
</reference>
<accession>A0ABU5F1J6</accession>
<proteinExistence type="predicted"/>
<dbReference type="RefSeq" id="WP_320687170.1">
    <property type="nucleotide sequence ID" value="NZ_JAXBLV010000180.1"/>
</dbReference>
<name>A0ABU5F1J6_9BACT</name>
<dbReference type="EMBL" id="JAXBLV010000180">
    <property type="protein sequence ID" value="MDY3560627.1"/>
    <property type="molecule type" value="Genomic_DNA"/>
</dbReference>
<organism evidence="1 2">
    <name type="scientific">Gemmata algarum</name>
    <dbReference type="NCBI Taxonomy" id="2975278"/>
    <lineage>
        <taxon>Bacteria</taxon>
        <taxon>Pseudomonadati</taxon>
        <taxon>Planctomycetota</taxon>
        <taxon>Planctomycetia</taxon>
        <taxon>Gemmatales</taxon>
        <taxon>Gemmataceae</taxon>
        <taxon>Gemmata</taxon>
    </lineage>
</organism>